<dbReference type="InterPro" id="IPR008929">
    <property type="entry name" value="Chondroitin_lyas"/>
</dbReference>
<dbReference type="Gene3D" id="2.70.98.70">
    <property type="match status" value="1"/>
</dbReference>
<dbReference type="GO" id="GO:0016829">
    <property type="term" value="F:lyase activity"/>
    <property type="evidence" value="ECO:0007669"/>
    <property type="project" value="UniProtKB-KW"/>
</dbReference>
<feature type="compositionally biased region" description="Low complexity" evidence="5">
    <location>
        <begin position="412"/>
        <end position="432"/>
    </location>
</feature>
<proteinExistence type="predicted"/>
<dbReference type="AlphaFoldDB" id="A0A7Y0F387"/>
<dbReference type="GO" id="GO:0042597">
    <property type="term" value="C:periplasmic space"/>
    <property type="evidence" value="ECO:0007669"/>
    <property type="project" value="UniProtKB-SubCell"/>
</dbReference>
<dbReference type="SUPFAM" id="SSF48230">
    <property type="entry name" value="Chondroitin AC/alginate lyase"/>
    <property type="match status" value="1"/>
</dbReference>
<dbReference type="EMBL" id="JAAIIH010000019">
    <property type="protein sequence ID" value="NMN01214.1"/>
    <property type="molecule type" value="Genomic_DNA"/>
</dbReference>
<feature type="region of interest" description="Disordered" evidence="5">
    <location>
        <begin position="406"/>
        <end position="433"/>
    </location>
</feature>
<sequence>MTGSVAAASSRFVSAWDRTLDASPAYAFRPFRPFAPAADRDAWASLPRDLAALYARRAAEHRDRPWPRPLAHDWARFFRDGDRRTYETQYGEMRRRVADDLMAFGVAGPDGERGRTLLEDIIDGVTLICDQSAWQVPAHNAYVRDAPQLPWPDPDRPVLDLFACETGQLLASALYLLGGALPEPIRRRIGRELARRIVTPYLTDRFWWMGEGDGPTNNWTTWCTQNVLATAFLAPFDDATRRRVVTRAAASLDAFVDEYGDDGCCTEGAGYYHSAALCLFGAMRILAEAAPETFAPLWGDAKIANIATYIARVRIGENLYLNFSDCSIHAGLMGIREYLFARMVGDGEMARTAATEWAHALELESGASAGGSGTGLDPMARIGALNPMLEAGAARDMLRLAEDGDGQDDRAGCAGHGESAGCAGSAGRAAAEPPETYFPSTGIAVLRGGGFAVGVKAGRNGFSHSHNDTGSVIVWRDGAPVLIDPGVETYTRQTFSPRRYDLWTMQSSWHNLPDFDGVMQEATPSCEARDVRVAFGTDRSVVEADLTHAWPAAAGLGSYRRDVTLDKAARTLTIRDDADGTFGLATMHLMTAVEPVRLRGKDADAPSGEHGTSAEAVASAGAVTFRVGEALLAIDRSAETDGCALGDVVVEPKPLDDAKLRGEWKTDRLWRINVPFRGALRVTVR</sequence>
<organism evidence="7 8">
    <name type="scientific">Bifidobacterium moraviense</name>
    <dbReference type="NCBI Taxonomy" id="2675323"/>
    <lineage>
        <taxon>Bacteria</taxon>
        <taxon>Bacillati</taxon>
        <taxon>Actinomycetota</taxon>
        <taxon>Actinomycetes</taxon>
        <taxon>Bifidobacteriales</taxon>
        <taxon>Bifidobacteriaceae</taxon>
        <taxon>Bifidobacterium</taxon>
    </lineage>
</organism>
<keyword evidence="3" id="KW-0574">Periplasm</keyword>
<keyword evidence="8" id="KW-1185">Reference proteome</keyword>
<evidence type="ECO:0000313" key="8">
    <source>
        <dbReference type="Proteomes" id="UP000588277"/>
    </source>
</evidence>
<dbReference type="Gene3D" id="1.50.10.100">
    <property type="entry name" value="Chondroitin AC/alginate lyase"/>
    <property type="match status" value="1"/>
</dbReference>
<dbReference type="PANTHER" id="PTHR39210">
    <property type="entry name" value="HEPARIN-SULFATE LYASE"/>
    <property type="match status" value="1"/>
</dbReference>
<keyword evidence="4" id="KW-0456">Lyase</keyword>
<evidence type="ECO:0000256" key="1">
    <source>
        <dbReference type="ARBA" id="ARBA00004418"/>
    </source>
</evidence>
<dbReference type="RefSeq" id="WP_169276294.1">
    <property type="nucleotide sequence ID" value="NZ_JAAIIH010000019.1"/>
</dbReference>
<name>A0A7Y0F387_9BIFI</name>
<keyword evidence="2" id="KW-0732">Signal</keyword>
<evidence type="ECO:0000313" key="7">
    <source>
        <dbReference type="EMBL" id="NMN01214.1"/>
    </source>
</evidence>
<comment type="caution">
    <text evidence="7">The sequence shown here is derived from an EMBL/GenBank/DDBJ whole genome shotgun (WGS) entry which is preliminary data.</text>
</comment>
<dbReference type="Pfam" id="PF07940">
    <property type="entry name" value="Hepar_II_III_C"/>
    <property type="match status" value="1"/>
</dbReference>
<comment type="subcellular location">
    <subcellularLocation>
        <location evidence="1">Periplasm</location>
    </subcellularLocation>
</comment>
<dbReference type="InterPro" id="IPR012480">
    <property type="entry name" value="Hepar_II_III_C"/>
</dbReference>
<gene>
    <name evidence="7" type="ORF">G1C96_1800</name>
</gene>
<reference evidence="7 8" key="1">
    <citation type="submission" date="2020-02" db="EMBL/GenBank/DDBJ databases">
        <title>Characterization of phylogenetic diversity of novel bifidobacterial species isolated in Czech ZOOs.</title>
        <authorList>
            <person name="Lugli G.A."/>
            <person name="Vera N.B."/>
            <person name="Ventura M."/>
        </authorList>
    </citation>
    <scope>NUCLEOTIDE SEQUENCE [LARGE SCALE GENOMIC DNA]</scope>
    <source>
        <strain evidence="7 8">DSM 109958</strain>
    </source>
</reference>
<evidence type="ECO:0000256" key="3">
    <source>
        <dbReference type="ARBA" id="ARBA00022764"/>
    </source>
</evidence>
<protein>
    <submittedName>
        <fullName evidence="7">Heparinase</fullName>
    </submittedName>
</protein>
<feature type="domain" description="Heparinase II/III-like C-terminal" evidence="6">
    <location>
        <begin position="434"/>
        <end position="580"/>
    </location>
</feature>
<dbReference type="Proteomes" id="UP000588277">
    <property type="component" value="Unassembled WGS sequence"/>
</dbReference>
<dbReference type="PANTHER" id="PTHR39210:SF1">
    <property type="entry name" value="HEPARIN-SULFATE LYASE"/>
    <property type="match status" value="1"/>
</dbReference>
<evidence type="ECO:0000256" key="2">
    <source>
        <dbReference type="ARBA" id="ARBA00022729"/>
    </source>
</evidence>
<evidence type="ECO:0000256" key="5">
    <source>
        <dbReference type="SAM" id="MobiDB-lite"/>
    </source>
</evidence>
<evidence type="ECO:0000256" key="4">
    <source>
        <dbReference type="ARBA" id="ARBA00023239"/>
    </source>
</evidence>
<evidence type="ECO:0000259" key="6">
    <source>
        <dbReference type="Pfam" id="PF07940"/>
    </source>
</evidence>
<accession>A0A7Y0F387</accession>